<proteinExistence type="predicted"/>
<dbReference type="AlphaFoldDB" id="A0AA44ULE2"/>
<dbReference type="Pfam" id="PF02585">
    <property type="entry name" value="PIG-L"/>
    <property type="match status" value="1"/>
</dbReference>
<name>A0AA44ULE2_PSEA5</name>
<dbReference type="SUPFAM" id="SSF102588">
    <property type="entry name" value="LmbE-like"/>
    <property type="match status" value="1"/>
</dbReference>
<dbReference type="PANTHER" id="PTHR12993:SF29">
    <property type="entry name" value="BLR3841 PROTEIN"/>
    <property type="match status" value="1"/>
</dbReference>
<dbReference type="InterPro" id="IPR029063">
    <property type="entry name" value="SAM-dependent_MTases_sf"/>
</dbReference>
<dbReference type="Pfam" id="PF05401">
    <property type="entry name" value="NodS"/>
    <property type="match status" value="1"/>
</dbReference>
<dbReference type="InterPro" id="IPR008715">
    <property type="entry name" value="SAM-MeTfrase_NodS-like"/>
</dbReference>
<dbReference type="EMBL" id="PHUJ01000003">
    <property type="protein sequence ID" value="PKB29578.1"/>
    <property type="molecule type" value="Genomic_DNA"/>
</dbReference>
<evidence type="ECO:0000313" key="3">
    <source>
        <dbReference type="Proteomes" id="UP000232453"/>
    </source>
</evidence>
<dbReference type="CDD" id="cd02440">
    <property type="entry name" value="AdoMet_MTases"/>
    <property type="match status" value="1"/>
</dbReference>
<dbReference type="SUPFAM" id="SSF53335">
    <property type="entry name" value="S-adenosyl-L-methionine-dependent methyltransferases"/>
    <property type="match status" value="1"/>
</dbReference>
<dbReference type="GO" id="GO:0016811">
    <property type="term" value="F:hydrolase activity, acting on carbon-nitrogen (but not peptide) bonds, in linear amides"/>
    <property type="evidence" value="ECO:0007669"/>
    <property type="project" value="TreeGrafter"/>
</dbReference>
<dbReference type="GO" id="GO:0016137">
    <property type="term" value="P:glycoside metabolic process"/>
    <property type="evidence" value="ECO:0007669"/>
    <property type="project" value="UniProtKB-ARBA"/>
</dbReference>
<gene>
    <name evidence="2" type="ORF">ATL51_1210</name>
</gene>
<dbReference type="RefSeq" id="WP_100877942.1">
    <property type="nucleotide sequence ID" value="NZ_JBICSI010000002.1"/>
</dbReference>
<dbReference type="Gene3D" id="3.40.50.10320">
    <property type="entry name" value="LmbE-like"/>
    <property type="match status" value="1"/>
</dbReference>
<dbReference type="InterPro" id="IPR003737">
    <property type="entry name" value="GlcNAc_PI_deacetylase-related"/>
</dbReference>
<protein>
    <submittedName>
        <fullName evidence="2">LmbE family N-acetylglucosaminyl deacetylase</fullName>
    </submittedName>
</protein>
<organism evidence="2 3">
    <name type="scientific">Pseudonocardia alni</name>
    <name type="common">Amycolata alni</name>
    <dbReference type="NCBI Taxonomy" id="33907"/>
    <lineage>
        <taxon>Bacteria</taxon>
        <taxon>Bacillati</taxon>
        <taxon>Actinomycetota</taxon>
        <taxon>Actinomycetes</taxon>
        <taxon>Pseudonocardiales</taxon>
        <taxon>Pseudonocardiaceae</taxon>
        <taxon>Pseudonocardia</taxon>
    </lineage>
</organism>
<accession>A0AA44ULE2</accession>
<dbReference type="GO" id="GO:0008757">
    <property type="term" value="F:S-adenosylmethionine-dependent methyltransferase activity"/>
    <property type="evidence" value="ECO:0007669"/>
    <property type="project" value="InterPro"/>
</dbReference>
<keyword evidence="1" id="KW-0862">Zinc</keyword>
<dbReference type="GO" id="GO:0009312">
    <property type="term" value="P:oligosaccharide biosynthetic process"/>
    <property type="evidence" value="ECO:0007669"/>
    <property type="project" value="InterPro"/>
</dbReference>
<comment type="caution">
    <text evidence="2">The sequence shown here is derived from an EMBL/GenBank/DDBJ whole genome shotgun (WGS) entry which is preliminary data.</text>
</comment>
<sequence>MEPVQSPDVWEDAAVTLARRGLDPSSFGRLVVVCAHPDDETLGAAGLMRGVVAAGGTVEVVLASDGEAALPEVGSIDRAGLARTRRAELDAALAELGVPATVHRLGLPDSALREDQLVGPLTGLLADADAWASPWRGDPHPDHAAVGRACPAAAPVTAHGFGFPIWARTRIAPTDPGVPWDHAHRLTLSADDRDAKRRAIAAHASQSAVPRGGTRAVLSPATLAHFHGGHEVYFREPPPSGAPPELFAGLYRDNADPWAVRTSFYERRKRDVLLACLPRERYALAAEPACGLGELTRDLAARCDRVVASDVVDEAVAATTDALGGTPGVEVVAADVDDDRAVPGGVDLVVLAEFLYYLPAARVGAVLDRIAGALVPGGDLVLVHWRQWPAEAPADAATVHARVVADDRFDTLVEHTDEQFLLHVVRRR</sequence>
<evidence type="ECO:0000256" key="1">
    <source>
        <dbReference type="ARBA" id="ARBA00022833"/>
    </source>
</evidence>
<evidence type="ECO:0000313" key="2">
    <source>
        <dbReference type="EMBL" id="PKB29578.1"/>
    </source>
</evidence>
<dbReference type="Proteomes" id="UP000232453">
    <property type="component" value="Unassembled WGS sequence"/>
</dbReference>
<dbReference type="InterPro" id="IPR024078">
    <property type="entry name" value="LmbE-like_dom_sf"/>
</dbReference>
<reference evidence="2 3" key="1">
    <citation type="submission" date="2017-11" db="EMBL/GenBank/DDBJ databases">
        <title>Sequencing the genomes of 1000 actinobacteria strains.</title>
        <authorList>
            <person name="Klenk H.-P."/>
        </authorList>
    </citation>
    <scope>NUCLEOTIDE SEQUENCE [LARGE SCALE GENOMIC DNA]</scope>
    <source>
        <strain evidence="2 3">DSM 44104</strain>
    </source>
</reference>
<dbReference type="PANTHER" id="PTHR12993">
    <property type="entry name" value="N-ACETYLGLUCOSAMINYL-PHOSPHATIDYLINOSITOL DE-N-ACETYLASE-RELATED"/>
    <property type="match status" value="1"/>
</dbReference>
<dbReference type="Gene3D" id="3.40.50.150">
    <property type="entry name" value="Vaccinia Virus protein VP39"/>
    <property type="match status" value="1"/>
</dbReference>